<evidence type="ECO:0000256" key="14">
    <source>
        <dbReference type="PIRSR" id="PIRSR002811-1"/>
    </source>
</evidence>
<keyword evidence="11 12" id="KW-0804">Transcription</keyword>
<dbReference type="InterPro" id="IPR034151">
    <property type="entry name" value="TOPRIM_DnaG_bac"/>
</dbReference>
<keyword evidence="2 12" id="KW-0639">Primosome</keyword>
<dbReference type="SUPFAM" id="SSF57783">
    <property type="entry name" value="Zinc beta-ribbon"/>
    <property type="match status" value="1"/>
</dbReference>
<dbReference type="Pfam" id="PF10410">
    <property type="entry name" value="DnaB_bind"/>
    <property type="match status" value="1"/>
</dbReference>
<dbReference type="PROSITE" id="PS50880">
    <property type="entry name" value="TOPRIM"/>
    <property type="match status" value="1"/>
</dbReference>
<keyword evidence="8 12" id="KW-0862">Zinc</keyword>
<dbReference type="Gene3D" id="3.40.1360.10">
    <property type="match status" value="1"/>
</dbReference>
<dbReference type="SUPFAM" id="SSF56731">
    <property type="entry name" value="DNA primase core"/>
    <property type="match status" value="1"/>
</dbReference>
<feature type="zinc finger region" description="CHC2-type" evidence="12 14">
    <location>
        <begin position="91"/>
        <end position="115"/>
    </location>
</feature>
<keyword evidence="10 12" id="KW-0238">DNA-binding</keyword>
<dbReference type="CDD" id="cd03364">
    <property type="entry name" value="TOPRIM_DnaG_primases"/>
    <property type="match status" value="1"/>
</dbReference>
<evidence type="ECO:0000256" key="11">
    <source>
        <dbReference type="ARBA" id="ARBA00023163"/>
    </source>
</evidence>
<dbReference type="InterPro" id="IPR006295">
    <property type="entry name" value="DNA_primase_DnaG"/>
</dbReference>
<dbReference type="InterPro" id="IPR037068">
    <property type="entry name" value="DNA_primase_core_N_sf"/>
</dbReference>
<dbReference type="InterPro" id="IPR050219">
    <property type="entry name" value="DnaG_primase"/>
</dbReference>
<comment type="domain">
    <text evidence="12">Contains an N-terminal zinc-binding domain, a central core domain that contains the primase activity, and a C-terminal DnaB-binding domain.</text>
</comment>
<dbReference type="GO" id="GO:0006269">
    <property type="term" value="P:DNA replication, synthesis of primer"/>
    <property type="evidence" value="ECO:0007669"/>
    <property type="project" value="UniProtKB-UniRule"/>
</dbReference>
<dbReference type="InterPro" id="IPR013264">
    <property type="entry name" value="DNAG_N"/>
</dbReference>
<comment type="catalytic activity">
    <reaction evidence="12">
        <text>ssDNA + n NTP = ssDNA/pppN(pN)n-1 hybrid + (n-1) diphosphate.</text>
        <dbReference type="EC" id="2.7.7.101"/>
    </reaction>
</comment>
<gene>
    <name evidence="12" type="primary">dnaG</name>
    <name evidence="16" type="ORF">HMPREF9944_00134</name>
</gene>
<dbReference type="Gene3D" id="3.90.980.10">
    <property type="entry name" value="DNA primase, catalytic core, N-terminal domain"/>
    <property type="match status" value="1"/>
</dbReference>
<comment type="similarity">
    <text evidence="12 13">Belongs to the DnaG primase family.</text>
</comment>
<evidence type="ECO:0000256" key="13">
    <source>
        <dbReference type="PIRNR" id="PIRNR002811"/>
    </source>
</evidence>
<dbReference type="SMART" id="SM00400">
    <property type="entry name" value="ZnF_CHCC"/>
    <property type="match status" value="1"/>
</dbReference>
<dbReference type="FunFam" id="3.40.1360.10:FF:000002">
    <property type="entry name" value="DNA primase"/>
    <property type="match status" value="1"/>
</dbReference>
<dbReference type="PIRSF" id="PIRSF002811">
    <property type="entry name" value="DnaG"/>
    <property type="match status" value="1"/>
</dbReference>
<dbReference type="InterPro" id="IPR006171">
    <property type="entry name" value="TOPRIM_dom"/>
</dbReference>
<dbReference type="GO" id="GO:0003677">
    <property type="term" value="F:DNA binding"/>
    <property type="evidence" value="ECO:0007669"/>
    <property type="project" value="UniProtKB-KW"/>
</dbReference>
<dbReference type="InterPro" id="IPR030846">
    <property type="entry name" value="DnaG_bac"/>
</dbReference>
<protein>
    <recommendedName>
        <fullName evidence="12 13">DNA primase</fullName>
        <ecNumber evidence="12">2.7.7.101</ecNumber>
    </recommendedName>
</protein>
<comment type="function">
    <text evidence="12 13">RNA polymerase that catalyzes the synthesis of short RNA molecules used as primers for DNA polymerase during DNA replication.</text>
</comment>
<dbReference type="PANTHER" id="PTHR30313">
    <property type="entry name" value="DNA PRIMASE"/>
    <property type="match status" value="1"/>
</dbReference>
<evidence type="ECO:0000256" key="2">
    <source>
        <dbReference type="ARBA" id="ARBA00022515"/>
    </source>
</evidence>
<evidence type="ECO:0000256" key="3">
    <source>
        <dbReference type="ARBA" id="ARBA00022679"/>
    </source>
</evidence>
<dbReference type="Pfam" id="PF13155">
    <property type="entry name" value="Toprim_2"/>
    <property type="match status" value="1"/>
</dbReference>
<sequence>MDRACVVWRNVRKFFYSAPFPTSVLCCRASGMDGSIFMRVRFVVSPIFITFALSMIDRLTVERIKEAANIVDVVSEFVTLRKSGSNYKGLCPFHNEKTPSFYVSPARGTCHCFGCGKGGNPIGFIMEHEQMTYPEALRWLAGKYHIEIKERELTDEEKQEQSLRESMFIVNEWAASYFEDVLHHHVDGVAVGMQYFRTRGFRDDIIRKFRLGFDLTDRLALGRMARQKGYQDEFLLKTGICYRNDGGEMIDRYSGRVIFPWIGISGKVVGFGGRVLDSRTKGVNQKYVNSPDSDIYHKDHELYGIYQAKKAIAKEDRVYMVEGYTDVISMHQCGIENVVANSGTALSIHQIHTLHRFTGNITLIYDGDAAGIHAALRGTDMLLMEGMNLKVLLLPDNDDPDSFARKHTAEAFKSYIEEHATDFIRFKTALLLDNETDPLKRSEAINSIVTSISMVQNPILRDTYLHDCSQRIGINEATLINQMNTMIRERKATGSMSPQQVVPNQQAHQVGRPAGQAHVESKVEHLMVQMVIKYGDRVVFNSVSNDGGEPIQLSIAEYIDYFLSADGLAFETPVYNEILQEAVERGRDRSFRAEPYFVHHQDIHISQLAVNMTEERFKLSESQQMTNDDESLRNRIEHLMLDFKMEYAEKHLRLLKQQIAKASPDDLLQLMAEYKEMTAMRNDLAKRLGNNIIV</sequence>
<evidence type="ECO:0000256" key="6">
    <source>
        <dbReference type="ARBA" id="ARBA00022723"/>
    </source>
</evidence>
<dbReference type="Pfam" id="PF08275">
    <property type="entry name" value="DNAG_N"/>
    <property type="match status" value="1"/>
</dbReference>
<dbReference type="InterPro" id="IPR019475">
    <property type="entry name" value="DNA_primase_DnaB-bd"/>
</dbReference>
<dbReference type="PATRIC" id="fig|999422.3.peg.125"/>
<dbReference type="Gene3D" id="3.90.580.10">
    <property type="entry name" value="Zinc finger, CHC2-type domain"/>
    <property type="match status" value="1"/>
</dbReference>
<dbReference type="Proteomes" id="UP000003167">
    <property type="component" value="Unassembled WGS sequence"/>
</dbReference>
<comment type="caution">
    <text evidence="16">The sequence shown here is derived from an EMBL/GenBank/DDBJ whole genome shotgun (WGS) entry which is preliminary data.</text>
</comment>
<dbReference type="SMART" id="SM00493">
    <property type="entry name" value="TOPRIM"/>
    <property type="match status" value="1"/>
</dbReference>
<evidence type="ECO:0000259" key="15">
    <source>
        <dbReference type="PROSITE" id="PS50880"/>
    </source>
</evidence>
<dbReference type="InterPro" id="IPR002694">
    <property type="entry name" value="Znf_CHC2"/>
</dbReference>
<keyword evidence="5 12" id="KW-0235">DNA replication</keyword>
<evidence type="ECO:0000256" key="1">
    <source>
        <dbReference type="ARBA" id="ARBA00022478"/>
    </source>
</evidence>
<evidence type="ECO:0000256" key="4">
    <source>
        <dbReference type="ARBA" id="ARBA00022695"/>
    </source>
</evidence>
<dbReference type="STRING" id="999422.HMPREF9944_00134"/>
<evidence type="ECO:0000256" key="10">
    <source>
        <dbReference type="ARBA" id="ARBA00023125"/>
    </source>
</evidence>
<keyword evidence="9" id="KW-0460">Magnesium</keyword>
<dbReference type="InterPro" id="IPR036977">
    <property type="entry name" value="DNA_primase_Znf_CHC2"/>
</dbReference>
<evidence type="ECO:0000256" key="5">
    <source>
        <dbReference type="ARBA" id="ARBA00022705"/>
    </source>
</evidence>
<reference evidence="16 17" key="1">
    <citation type="submission" date="2011-12" db="EMBL/GenBank/DDBJ databases">
        <title>The Genome Sequence of Prevotella maculosa OT 289.</title>
        <authorList>
            <consortium name="The Broad Institute Genome Sequencing Platform"/>
            <person name="Earl A."/>
            <person name="Ward D."/>
            <person name="Feldgarden M."/>
            <person name="Gevers D."/>
            <person name="Izard J."/>
            <person name="Blanton J.M."/>
            <person name="Mathney J."/>
            <person name="Tanner A.C."/>
            <person name="Dewhirst F.E."/>
            <person name="Young S.K."/>
            <person name="Zeng Q."/>
            <person name="Gargeya S."/>
            <person name="Fitzgerald M."/>
            <person name="Haas B."/>
            <person name="Abouelleil A."/>
            <person name="Alvarado L."/>
            <person name="Arachchi H.M."/>
            <person name="Berlin A."/>
            <person name="Chapman S.B."/>
            <person name="Gearin G."/>
            <person name="Goldberg J."/>
            <person name="Griggs A."/>
            <person name="Gujja S."/>
            <person name="Hansen M."/>
            <person name="Heiman D."/>
            <person name="Howarth C."/>
            <person name="Larimer J."/>
            <person name="Lui A."/>
            <person name="MacDonald P.J.P."/>
            <person name="McCowen C."/>
            <person name="Montmayeur A."/>
            <person name="Murphy C."/>
            <person name="Neiman D."/>
            <person name="Pearson M."/>
            <person name="Priest M."/>
            <person name="Roberts A."/>
            <person name="Saif S."/>
            <person name="Shea T."/>
            <person name="Sisk P."/>
            <person name="Stolte C."/>
            <person name="Sykes S."/>
            <person name="Wortman J."/>
            <person name="Nusbaum C."/>
            <person name="Birren B."/>
        </authorList>
    </citation>
    <scope>NUCLEOTIDE SEQUENCE [LARGE SCALE GENOMIC DNA]</scope>
    <source>
        <strain evidence="16 17">OT 289</strain>
    </source>
</reference>
<keyword evidence="7 12" id="KW-0863">Zinc-finger</keyword>
<dbReference type="GO" id="GO:1990077">
    <property type="term" value="C:primosome complex"/>
    <property type="evidence" value="ECO:0007669"/>
    <property type="project" value="UniProtKB-KW"/>
</dbReference>
<dbReference type="FunFam" id="3.90.580.10:FF:000001">
    <property type="entry name" value="DNA primase"/>
    <property type="match status" value="1"/>
</dbReference>
<evidence type="ECO:0000313" key="17">
    <source>
        <dbReference type="Proteomes" id="UP000003167"/>
    </source>
</evidence>
<comment type="cofactor">
    <cofactor evidence="12 13 14">
        <name>Zn(2+)</name>
        <dbReference type="ChEBI" id="CHEBI:29105"/>
    </cofactor>
    <text evidence="12 13 14">Binds 1 zinc ion per monomer.</text>
</comment>
<dbReference type="PANTHER" id="PTHR30313:SF2">
    <property type="entry name" value="DNA PRIMASE"/>
    <property type="match status" value="1"/>
</dbReference>
<proteinExistence type="inferred from homology"/>
<keyword evidence="4 12" id="KW-0548">Nucleotidyltransferase</keyword>
<dbReference type="GO" id="GO:0005737">
    <property type="term" value="C:cytoplasm"/>
    <property type="evidence" value="ECO:0007669"/>
    <property type="project" value="TreeGrafter"/>
</dbReference>
<keyword evidence="1 12" id="KW-0240">DNA-directed RNA polymerase</keyword>
<dbReference type="HOGENOM" id="CLU_013501_3_0_10"/>
<keyword evidence="17" id="KW-1185">Reference proteome</keyword>
<dbReference type="HAMAP" id="MF_00974">
    <property type="entry name" value="DNA_primase_DnaG"/>
    <property type="match status" value="1"/>
</dbReference>
<accession>H1HIZ0</accession>
<dbReference type="GO" id="GO:0003899">
    <property type="term" value="F:DNA-directed RNA polymerase activity"/>
    <property type="evidence" value="ECO:0007669"/>
    <property type="project" value="UniProtKB-UniRule"/>
</dbReference>
<evidence type="ECO:0000256" key="12">
    <source>
        <dbReference type="HAMAP-Rule" id="MF_00974"/>
    </source>
</evidence>
<dbReference type="GO" id="GO:0008270">
    <property type="term" value="F:zinc ion binding"/>
    <property type="evidence" value="ECO:0007669"/>
    <property type="project" value="UniProtKB-UniRule"/>
</dbReference>
<organism evidence="16 17">
    <name type="scientific">Segatella maculosa OT 289</name>
    <dbReference type="NCBI Taxonomy" id="999422"/>
    <lineage>
        <taxon>Bacteria</taxon>
        <taxon>Pseudomonadati</taxon>
        <taxon>Bacteroidota</taxon>
        <taxon>Bacteroidia</taxon>
        <taxon>Bacteroidales</taxon>
        <taxon>Prevotellaceae</taxon>
        <taxon>Segatella</taxon>
    </lineage>
</organism>
<keyword evidence="6 12" id="KW-0479">Metal-binding</keyword>
<dbReference type="Pfam" id="PF01807">
    <property type="entry name" value="Zn_ribbon_DnaG"/>
    <property type="match status" value="1"/>
</dbReference>
<dbReference type="AlphaFoldDB" id="H1HIZ0"/>
<comment type="subunit">
    <text evidence="12">Monomer. Interacts with DnaB.</text>
</comment>
<evidence type="ECO:0000256" key="7">
    <source>
        <dbReference type="ARBA" id="ARBA00022771"/>
    </source>
</evidence>
<keyword evidence="3 12" id="KW-0808">Transferase</keyword>
<evidence type="ECO:0000313" key="16">
    <source>
        <dbReference type="EMBL" id="EHO74383.1"/>
    </source>
</evidence>
<evidence type="ECO:0000256" key="9">
    <source>
        <dbReference type="ARBA" id="ARBA00022842"/>
    </source>
</evidence>
<feature type="domain" description="Toprim" evidence="15">
    <location>
        <begin position="316"/>
        <end position="399"/>
    </location>
</feature>
<dbReference type="NCBIfam" id="TIGR01391">
    <property type="entry name" value="dnaG"/>
    <property type="match status" value="1"/>
</dbReference>
<dbReference type="GO" id="GO:0000428">
    <property type="term" value="C:DNA-directed RNA polymerase complex"/>
    <property type="evidence" value="ECO:0007669"/>
    <property type="project" value="UniProtKB-KW"/>
</dbReference>
<dbReference type="EC" id="2.7.7.101" evidence="12"/>
<dbReference type="EMBL" id="AGEK01000010">
    <property type="protein sequence ID" value="EHO74383.1"/>
    <property type="molecule type" value="Genomic_DNA"/>
</dbReference>
<evidence type="ECO:0000256" key="8">
    <source>
        <dbReference type="ARBA" id="ARBA00022833"/>
    </source>
</evidence>
<name>H1HIZ0_9BACT</name>